<dbReference type="SMART" id="SM01149">
    <property type="entry name" value="DUF1237"/>
    <property type="match status" value="1"/>
</dbReference>
<evidence type="ECO:0000313" key="2">
    <source>
        <dbReference type="EMBL" id="KIZ00578.1"/>
    </source>
</evidence>
<dbReference type="InterPro" id="IPR008928">
    <property type="entry name" value="6-hairpin_glycosidase_sf"/>
</dbReference>
<dbReference type="STRING" id="145388.A0A0D2JN37"/>
<dbReference type="OrthoDB" id="7771656at2759"/>
<dbReference type="GO" id="GO:0005975">
    <property type="term" value="P:carbohydrate metabolic process"/>
    <property type="evidence" value="ECO:0007669"/>
    <property type="project" value="InterPro"/>
</dbReference>
<dbReference type="RefSeq" id="XP_013899597.1">
    <property type="nucleotide sequence ID" value="XM_014044143.1"/>
</dbReference>
<dbReference type="KEGG" id="mng:MNEG_7382"/>
<gene>
    <name evidence="2" type="ORF">MNEG_7382</name>
</gene>
<dbReference type="PANTHER" id="PTHR31047">
    <property type="entry name" value="MEIOTICALLY UP-REGULATED GENE 157 PROTEIN"/>
    <property type="match status" value="1"/>
</dbReference>
<dbReference type="Pfam" id="PF06824">
    <property type="entry name" value="Glyco_hydro_125"/>
    <property type="match status" value="1"/>
</dbReference>
<keyword evidence="3" id="KW-1185">Reference proteome</keyword>
<reference evidence="2 3" key="1">
    <citation type="journal article" date="2013" name="BMC Genomics">
        <title>Reconstruction of the lipid metabolism for the microalga Monoraphidium neglectum from its genome sequence reveals characteristics suitable for biofuel production.</title>
        <authorList>
            <person name="Bogen C."/>
            <person name="Al-Dilaimi A."/>
            <person name="Albersmeier A."/>
            <person name="Wichmann J."/>
            <person name="Grundmann M."/>
            <person name="Rupp O."/>
            <person name="Lauersen K.J."/>
            <person name="Blifernez-Klassen O."/>
            <person name="Kalinowski J."/>
            <person name="Goesmann A."/>
            <person name="Mussgnug J.H."/>
            <person name="Kruse O."/>
        </authorList>
    </citation>
    <scope>NUCLEOTIDE SEQUENCE [LARGE SCALE GENOMIC DNA]</scope>
    <source>
        <strain evidence="2 3">SAG 48.87</strain>
    </source>
</reference>
<dbReference type="Gene3D" id="1.50.10.10">
    <property type="match status" value="1"/>
</dbReference>
<evidence type="ECO:0000256" key="1">
    <source>
        <dbReference type="SAM" id="MobiDB-lite"/>
    </source>
</evidence>
<dbReference type="SUPFAM" id="SSF48208">
    <property type="entry name" value="Six-hairpin glycosidases"/>
    <property type="match status" value="1"/>
</dbReference>
<dbReference type="EMBL" id="KK101519">
    <property type="protein sequence ID" value="KIZ00578.1"/>
    <property type="molecule type" value="Genomic_DNA"/>
</dbReference>
<dbReference type="PANTHER" id="PTHR31047:SF0">
    <property type="entry name" value="MEIOTICALLY UP-REGULATED GENE 157 PROTEIN"/>
    <property type="match status" value="1"/>
</dbReference>
<proteinExistence type="predicted"/>
<protein>
    <submittedName>
        <fullName evidence="2">Uncharacterized protein</fullName>
    </submittedName>
</protein>
<evidence type="ECO:0000313" key="3">
    <source>
        <dbReference type="Proteomes" id="UP000054498"/>
    </source>
</evidence>
<dbReference type="AlphaFoldDB" id="A0A0D2JN37"/>
<accession>A0A0D2JN37</accession>
<organism evidence="2 3">
    <name type="scientific">Monoraphidium neglectum</name>
    <dbReference type="NCBI Taxonomy" id="145388"/>
    <lineage>
        <taxon>Eukaryota</taxon>
        <taxon>Viridiplantae</taxon>
        <taxon>Chlorophyta</taxon>
        <taxon>core chlorophytes</taxon>
        <taxon>Chlorophyceae</taxon>
        <taxon>CS clade</taxon>
        <taxon>Sphaeropleales</taxon>
        <taxon>Selenastraceae</taxon>
        <taxon>Monoraphidium</taxon>
    </lineage>
</organism>
<dbReference type="GeneID" id="25740258"/>
<dbReference type="Proteomes" id="UP000054498">
    <property type="component" value="Unassembled WGS sequence"/>
</dbReference>
<feature type="region of interest" description="Disordered" evidence="1">
    <location>
        <begin position="317"/>
        <end position="346"/>
    </location>
</feature>
<name>A0A0D2JN37_9CHLO</name>
<dbReference type="InterPro" id="IPR012341">
    <property type="entry name" value="6hp_glycosidase-like_sf"/>
</dbReference>
<sequence length="346" mass="36927">MMVHRIPSGGGGPPAEGAAAAAAAAGAAAVTPAAAVAAGGPAGAAAAEAAVAAKAAAEARPKPAAAAAAPSCPSRRRPQHLLPLEVWARGPSAGPLAAAGGAAAAEALQKAVPAATKQQLRDLCARCLYRTLTSYARVHGMGAMTVVLTGDIPAMWTRDSAVQMATYLPRIRKRPALRRVVEGSIRAQAFFLLQDPWANAYNPAYKLPSTGSKLDRQLGRGGWVWTRNFELDSIGYYFNFLWNWYATPEIWGPEQLLNEAVIHDAVVVCLKVMVIEQRHNELSPYRYSELANNGIGPANNYTGMVWSAFRPNDNPPTNPFHHRTPYHSPKNDDLAPRHGLQRVPPQ</sequence>
<dbReference type="InterPro" id="IPR008313">
    <property type="entry name" value="GH125"/>
</dbReference>